<evidence type="ECO:0000259" key="2">
    <source>
        <dbReference type="Pfam" id="PF13581"/>
    </source>
</evidence>
<name>A0ABT6HK10_9ACTN</name>
<keyword evidence="1" id="KW-0723">Serine/threonine-protein kinase</keyword>
<dbReference type="CDD" id="cd16936">
    <property type="entry name" value="HATPase_RsbW-like"/>
    <property type="match status" value="1"/>
</dbReference>
<dbReference type="PANTHER" id="PTHR35526">
    <property type="entry name" value="ANTI-SIGMA-F FACTOR RSBW-RELATED"/>
    <property type="match status" value="1"/>
</dbReference>
<accession>A0ABT6HK10</accession>
<evidence type="ECO:0000313" key="3">
    <source>
        <dbReference type="EMBL" id="MDH2389082.1"/>
    </source>
</evidence>
<dbReference type="InterPro" id="IPR003594">
    <property type="entry name" value="HATPase_dom"/>
</dbReference>
<evidence type="ECO:0000256" key="1">
    <source>
        <dbReference type="ARBA" id="ARBA00022527"/>
    </source>
</evidence>
<keyword evidence="1" id="KW-0808">Transferase</keyword>
<protein>
    <submittedName>
        <fullName evidence="3">ATP-binding protein</fullName>
    </submittedName>
</protein>
<organism evidence="3 4">
    <name type="scientific">Streptomyces chengmaiensis</name>
    <dbReference type="NCBI Taxonomy" id="3040919"/>
    <lineage>
        <taxon>Bacteria</taxon>
        <taxon>Bacillati</taxon>
        <taxon>Actinomycetota</taxon>
        <taxon>Actinomycetes</taxon>
        <taxon>Kitasatosporales</taxon>
        <taxon>Streptomycetaceae</taxon>
        <taxon>Streptomyces</taxon>
    </lineage>
</organism>
<dbReference type="Gene3D" id="3.30.565.10">
    <property type="entry name" value="Histidine kinase-like ATPase, C-terminal domain"/>
    <property type="match status" value="1"/>
</dbReference>
<dbReference type="InterPro" id="IPR050267">
    <property type="entry name" value="Anti-sigma-factor_SerPK"/>
</dbReference>
<comment type="caution">
    <text evidence="3">The sequence shown here is derived from an EMBL/GenBank/DDBJ whole genome shotgun (WGS) entry which is preliminary data.</text>
</comment>
<gene>
    <name evidence="3" type="ORF">QCN29_09815</name>
</gene>
<keyword evidence="1" id="KW-0418">Kinase</keyword>
<dbReference type="Pfam" id="PF13581">
    <property type="entry name" value="HATPase_c_2"/>
    <property type="match status" value="1"/>
</dbReference>
<feature type="domain" description="Histidine kinase/HSP90-like ATPase" evidence="2">
    <location>
        <begin position="19"/>
        <end position="131"/>
    </location>
</feature>
<proteinExistence type="predicted"/>
<dbReference type="EMBL" id="JARWBG010000008">
    <property type="protein sequence ID" value="MDH2389082.1"/>
    <property type="molecule type" value="Genomic_DNA"/>
</dbReference>
<sequence>MSNRRLVSRLELAAQRDASPWARRHARDVLGAWGLVLERIDTVELCVSELVTNAVLISEETLDAPVMRISLTLIYMPGELVVEVADGFYQPPVRKGIVSPQAENGRGLFIVEMLAKEWGFFQPPNGGKVVWCRVGLG</sequence>
<evidence type="ECO:0000313" key="4">
    <source>
        <dbReference type="Proteomes" id="UP001223144"/>
    </source>
</evidence>
<reference evidence="3 4" key="1">
    <citation type="submission" date="2023-04" db="EMBL/GenBank/DDBJ databases">
        <title>Streptomyces chengmaiensis sp. nov. isolated from the stem of mangrove plant in Hainan.</title>
        <authorList>
            <person name="Huang X."/>
            <person name="Zhou S."/>
            <person name="Chu X."/>
            <person name="Xie Y."/>
            <person name="Lin Y."/>
        </authorList>
    </citation>
    <scope>NUCLEOTIDE SEQUENCE [LARGE SCALE GENOMIC DNA]</scope>
    <source>
        <strain evidence="3 4">HNM0663</strain>
    </source>
</reference>
<keyword evidence="4" id="KW-1185">Reference proteome</keyword>
<dbReference type="GO" id="GO:0005524">
    <property type="term" value="F:ATP binding"/>
    <property type="evidence" value="ECO:0007669"/>
    <property type="project" value="UniProtKB-KW"/>
</dbReference>
<dbReference type="Proteomes" id="UP001223144">
    <property type="component" value="Unassembled WGS sequence"/>
</dbReference>
<keyword evidence="3" id="KW-0067">ATP-binding</keyword>
<dbReference type="InterPro" id="IPR036890">
    <property type="entry name" value="HATPase_C_sf"/>
</dbReference>
<dbReference type="PANTHER" id="PTHR35526:SF3">
    <property type="entry name" value="ANTI-SIGMA-F FACTOR RSBW"/>
    <property type="match status" value="1"/>
</dbReference>
<keyword evidence="3" id="KW-0547">Nucleotide-binding</keyword>
<dbReference type="SUPFAM" id="SSF55874">
    <property type="entry name" value="ATPase domain of HSP90 chaperone/DNA topoisomerase II/histidine kinase"/>
    <property type="match status" value="1"/>
</dbReference>
<dbReference type="RefSeq" id="WP_279927382.1">
    <property type="nucleotide sequence ID" value="NZ_JARWBG010000008.1"/>
</dbReference>